<gene>
    <name evidence="7" type="ORF">DF185_01175</name>
</gene>
<organism evidence="7 8">
    <name type="scientific">Marinifilum breve</name>
    <dbReference type="NCBI Taxonomy" id="2184082"/>
    <lineage>
        <taxon>Bacteria</taxon>
        <taxon>Pseudomonadati</taxon>
        <taxon>Bacteroidota</taxon>
        <taxon>Bacteroidia</taxon>
        <taxon>Marinilabiliales</taxon>
        <taxon>Marinifilaceae</taxon>
    </lineage>
</organism>
<evidence type="ECO:0000256" key="3">
    <source>
        <dbReference type="ARBA" id="ARBA00022989"/>
    </source>
</evidence>
<comment type="subcellular location">
    <subcellularLocation>
        <location evidence="1">Membrane</location>
        <topology evidence="1">Multi-pass membrane protein</topology>
    </subcellularLocation>
</comment>
<dbReference type="OrthoDB" id="1163840at2"/>
<feature type="transmembrane region" description="Helical" evidence="5">
    <location>
        <begin position="26"/>
        <end position="47"/>
    </location>
</feature>
<evidence type="ECO:0000313" key="7">
    <source>
        <dbReference type="EMBL" id="PXY02736.1"/>
    </source>
</evidence>
<dbReference type="Proteomes" id="UP000248079">
    <property type="component" value="Unassembled WGS sequence"/>
</dbReference>
<evidence type="ECO:0000313" key="8">
    <source>
        <dbReference type="Proteomes" id="UP000248079"/>
    </source>
</evidence>
<evidence type="ECO:0000256" key="2">
    <source>
        <dbReference type="ARBA" id="ARBA00022692"/>
    </source>
</evidence>
<dbReference type="RefSeq" id="WP_110358895.1">
    <property type="nucleotide sequence ID" value="NZ_QFLI01000001.1"/>
</dbReference>
<evidence type="ECO:0000256" key="1">
    <source>
        <dbReference type="ARBA" id="ARBA00004141"/>
    </source>
</evidence>
<dbReference type="GO" id="GO:0016020">
    <property type="term" value="C:membrane"/>
    <property type="evidence" value="ECO:0007669"/>
    <property type="project" value="UniProtKB-SubCell"/>
</dbReference>
<name>A0A2V4A218_9BACT</name>
<keyword evidence="3 5" id="KW-1133">Transmembrane helix</keyword>
<evidence type="ECO:0000256" key="5">
    <source>
        <dbReference type="SAM" id="Phobius"/>
    </source>
</evidence>
<keyword evidence="2 5" id="KW-0812">Transmembrane</keyword>
<feature type="transmembrane region" description="Helical" evidence="5">
    <location>
        <begin position="103"/>
        <end position="123"/>
    </location>
</feature>
<feature type="domain" description="Yip1" evidence="6">
    <location>
        <begin position="7"/>
        <end position="175"/>
    </location>
</feature>
<sequence length="188" mass="21661">MPTVFSILFNTKMTFKKLNNKFADELSGYGDIIFMIYGILIGLDSVFRDYPYFNESGLGILLFVILLSIAVSVIVGRYILPYITLFFGKLLKGQAEYIDIKTVFAYSLIPTLIKLCILIPLYFNIENIQTYTYFLNIFNLAFYMISIKILIQGLNFFNDYGYFKAIINISPFLIIWISLNALSAINYI</sequence>
<evidence type="ECO:0000259" key="6">
    <source>
        <dbReference type="Pfam" id="PF04893"/>
    </source>
</evidence>
<accession>A0A2V4A218</accession>
<feature type="transmembrane region" description="Helical" evidence="5">
    <location>
        <begin position="130"/>
        <end position="151"/>
    </location>
</feature>
<keyword evidence="4 5" id="KW-0472">Membrane</keyword>
<dbReference type="EMBL" id="QFLI01000001">
    <property type="protein sequence ID" value="PXY02736.1"/>
    <property type="molecule type" value="Genomic_DNA"/>
</dbReference>
<reference evidence="7 8" key="1">
    <citation type="submission" date="2018-05" db="EMBL/GenBank/DDBJ databases">
        <title>Marinifilum breve JC075T sp. nov., a marine bacterium isolated from Yongle Blue Hole in the South China Sea.</title>
        <authorList>
            <person name="Fu T."/>
        </authorList>
    </citation>
    <scope>NUCLEOTIDE SEQUENCE [LARGE SCALE GENOMIC DNA]</scope>
    <source>
        <strain evidence="7 8">JC075</strain>
    </source>
</reference>
<evidence type="ECO:0000256" key="4">
    <source>
        <dbReference type="ARBA" id="ARBA00023136"/>
    </source>
</evidence>
<keyword evidence="8" id="KW-1185">Reference proteome</keyword>
<dbReference type="AlphaFoldDB" id="A0A2V4A218"/>
<dbReference type="Pfam" id="PF04893">
    <property type="entry name" value="Yip1"/>
    <property type="match status" value="1"/>
</dbReference>
<feature type="transmembrane region" description="Helical" evidence="5">
    <location>
        <begin position="59"/>
        <end position="83"/>
    </location>
</feature>
<comment type="caution">
    <text evidence="7">The sequence shown here is derived from an EMBL/GenBank/DDBJ whole genome shotgun (WGS) entry which is preliminary data.</text>
</comment>
<proteinExistence type="predicted"/>
<dbReference type="InterPro" id="IPR006977">
    <property type="entry name" value="Yip1_dom"/>
</dbReference>
<protein>
    <recommendedName>
        <fullName evidence="6">Yip1 domain-containing protein</fullName>
    </recommendedName>
</protein>
<feature type="transmembrane region" description="Helical" evidence="5">
    <location>
        <begin position="163"/>
        <end position="185"/>
    </location>
</feature>